<dbReference type="GO" id="GO:0046872">
    <property type="term" value="F:metal ion binding"/>
    <property type="evidence" value="ECO:0007669"/>
    <property type="project" value="UniProtKB-KW"/>
</dbReference>
<sequence>MAPPTEKEIIDAFYQRKHKPLPTDAALRRHVETVLRDGFAIIPGCFSDAEALEAKAEIDRLHGPAPLVGKTEFDGKRTNRVFSLLAKSRTFDRFCTIQAVRALNDFFLDEECLLYIMESIVIRPGERAQLLHHDDAPTRMPRPRPAVTAATMICLDDYTETNGATRLIPGSHLWGSDRAGEDHEARTAVCPRGSVIYFLGTTWHSGGQNRSDKPRYALTVQYCMPFIRPLDNLMLSIDPRRVLNGEIPREIADMMGYRSAFPFIGYSDGLNPRKATARMLRRLQAPIDYSPPGFASERGEKEKRDMSKVVDLTKVKL</sequence>
<evidence type="ECO:0000256" key="2">
    <source>
        <dbReference type="ARBA" id="ARBA00005830"/>
    </source>
</evidence>
<evidence type="ECO:0000313" key="5">
    <source>
        <dbReference type="EMBL" id="KAJ9160921.1"/>
    </source>
</evidence>
<keyword evidence="5" id="KW-0223">Dioxygenase</keyword>
<dbReference type="Proteomes" id="UP001174691">
    <property type="component" value="Unassembled WGS sequence"/>
</dbReference>
<keyword evidence="4" id="KW-0408">Iron</keyword>
<accession>A0AA38SA28</accession>
<proteinExistence type="inferred from homology"/>
<evidence type="ECO:0000256" key="3">
    <source>
        <dbReference type="ARBA" id="ARBA00022723"/>
    </source>
</evidence>
<keyword evidence="6" id="KW-1185">Reference proteome</keyword>
<protein>
    <submittedName>
        <fullName evidence="5">Phytanoyl-CoA dioxygenase</fullName>
    </submittedName>
</protein>
<comment type="caution">
    <text evidence="5">The sequence shown here is derived from an EMBL/GenBank/DDBJ whole genome shotgun (WGS) entry which is preliminary data.</text>
</comment>
<dbReference type="EMBL" id="JANBVN010000029">
    <property type="protein sequence ID" value="KAJ9160921.1"/>
    <property type="molecule type" value="Genomic_DNA"/>
</dbReference>
<dbReference type="InterPro" id="IPR008775">
    <property type="entry name" value="Phytyl_CoA_dOase-like"/>
</dbReference>
<keyword evidence="3" id="KW-0479">Metal-binding</keyword>
<name>A0AA38SA28_9PEZI</name>
<evidence type="ECO:0000313" key="6">
    <source>
        <dbReference type="Proteomes" id="UP001174691"/>
    </source>
</evidence>
<gene>
    <name evidence="5" type="ORF">NKR19_g2776</name>
</gene>
<dbReference type="GO" id="GO:0051213">
    <property type="term" value="F:dioxygenase activity"/>
    <property type="evidence" value="ECO:0007669"/>
    <property type="project" value="UniProtKB-KW"/>
</dbReference>
<comment type="similarity">
    <text evidence="2">Belongs to the PhyH family.</text>
</comment>
<keyword evidence="5" id="KW-0560">Oxidoreductase</keyword>
<evidence type="ECO:0000256" key="1">
    <source>
        <dbReference type="ARBA" id="ARBA00001962"/>
    </source>
</evidence>
<comment type="cofactor">
    <cofactor evidence="1">
        <name>Fe cation</name>
        <dbReference type="ChEBI" id="CHEBI:24875"/>
    </cofactor>
</comment>
<dbReference type="AlphaFoldDB" id="A0AA38SA28"/>
<dbReference type="PANTHER" id="PTHR20883:SF15">
    <property type="entry name" value="PHYTANOYL-COA DIOXYGENASE DOMAIN-CONTAINING PROTEIN 1"/>
    <property type="match status" value="1"/>
</dbReference>
<dbReference type="SUPFAM" id="SSF51197">
    <property type="entry name" value="Clavaminate synthase-like"/>
    <property type="match status" value="1"/>
</dbReference>
<dbReference type="Pfam" id="PF05721">
    <property type="entry name" value="PhyH"/>
    <property type="match status" value="1"/>
</dbReference>
<dbReference type="PANTHER" id="PTHR20883">
    <property type="entry name" value="PHYTANOYL-COA DIOXYGENASE DOMAIN CONTAINING 1"/>
    <property type="match status" value="1"/>
</dbReference>
<reference evidence="5" key="1">
    <citation type="submission" date="2022-07" db="EMBL/GenBank/DDBJ databases">
        <title>Fungi with potential for degradation of polypropylene.</title>
        <authorList>
            <person name="Gostincar C."/>
        </authorList>
    </citation>
    <scope>NUCLEOTIDE SEQUENCE</scope>
    <source>
        <strain evidence="5">EXF-13287</strain>
    </source>
</reference>
<dbReference type="Gene3D" id="2.60.120.620">
    <property type="entry name" value="q2cbj1_9rhob like domain"/>
    <property type="match status" value="1"/>
</dbReference>
<organism evidence="5 6">
    <name type="scientific">Coniochaeta hoffmannii</name>
    <dbReference type="NCBI Taxonomy" id="91930"/>
    <lineage>
        <taxon>Eukaryota</taxon>
        <taxon>Fungi</taxon>
        <taxon>Dikarya</taxon>
        <taxon>Ascomycota</taxon>
        <taxon>Pezizomycotina</taxon>
        <taxon>Sordariomycetes</taxon>
        <taxon>Sordariomycetidae</taxon>
        <taxon>Coniochaetales</taxon>
        <taxon>Coniochaetaceae</taxon>
        <taxon>Coniochaeta</taxon>
    </lineage>
</organism>
<evidence type="ECO:0000256" key="4">
    <source>
        <dbReference type="ARBA" id="ARBA00023004"/>
    </source>
</evidence>